<protein>
    <submittedName>
        <fullName evidence="1">Recombinase</fullName>
    </submittedName>
</protein>
<sequence length="142" mass="16748">MSETIYREFVIRDEGVMRSLWQFFKLNARAFMERNNPLLVVVTNDEKKRNNMQNRRYWKAVVTPIAEQVWVGGRKFSREAWHELFANKYCPLVEFPLPDGTIHRRRKSTSELTVREFSEYMQAVEAEAASEYGVIFYAGEAA</sequence>
<accession>A0ABY0FDJ5</accession>
<name>A0ABY0FDJ5_9NEIS</name>
<dbReference type="Proteomes" id="UP000290682">
    <property type="component" value="Unassembled WGS sequence"/>
</dbReference>
<evidence type="ECO:0000313" key="1">
    <source>
        <dbReference type="EMBL" id="RXZ42688.1"/>
    </source>
</evidence>
<comment type="caution">
    <text evidence="1">The sequence shown here is derived from an EMBL/GenBank/DDBJ whole genome shotgun (WGS) entry which is preliminary data.</text>
</comment>
<dbReference type="SUPFAM" id="SSF103370">
    <property type="entry name" value="NinB"/>
    <property type="match status" value="1"/>
</dbReference>
<dbReference type="EMBL" id="REGR01000014">
    <property type="protein sequence ID" value="RXZ42688.1"/>
    <property type="molecule type" value="Genomic_DNA"/>
</dbReference>
<dbReference type="InterPro" id="IPR008711">
    <property type="entry name" value="Recombinase_NinB"/>
</dbReference>
<proteinExistence type="predicted"/>
<organism evidence="1 2">
    <name type="scientific">Crenobacter cavernae</name>
    <dbReference type="NCBI Taxonomy" id="2290923"/>
    <lineage>
        <taxon>Bacteria</taxon>
        <taxon>Pseudomonadati</taxon>
        <taxon>Pseudomonadota</taxon>
        <taxon>Betaproteobacteria</taxon>
        <taxon>Neisseriales</taxon>
        <taxon>Neisseriaceae</taxon>
        <taxon>Crenobacter</taxon>
    </lineage>
</organism>
<dbReference type="Gene3D" id="1.10.3790.10">
    <property type="entry name" value="NinB"/>
    <property type="match status" value="1"/>
</dbReference>
<dbReference type="InterPro" id="IPR036619">
    <property type="entry name" value="NinB_sf"/>
</dbReference>
<reference evidence="1 2" key="1">
    <citation type="submission" date="2018-10" db="EMBL/GenBank/DDBJ databases">
        <title>Draft genome of Fastidiocella sp. strain 375T, a bacterium isolated from a karstic cave dripping water.</title>
        <authorList>
            <person name="Coelho C."/>
            <person name="Verissimo A."/>
            <person name="Tiago I."/>
        </authorList>
    </citation>
    <scope>NUCLEOTIDE SEQUENCE [LARGE SCALE GENOMIC DNA]</scope>
    <source>
        <strain evidence="1 2">CAVE-375</strain>
    </source>
</reference>
<gene>
    <name evidence="1" type="ORF">EBB06_12400</name>
</gene>
<dbReference type="RefSeq" id="WP_129213479.1">
    <property type="nucleotide sequence ID" value="NZ_REGR01000014.1"/>
</dbReference>
<dbReference type="Pfam" id="PF05772">
    <property type="entry name" value="NinB"/>
    <property type="match status" value="1"/>
</dbReference>
<keyword evidence="2" id="KW-1185">Reference proteome</keyword>
<evidence type="ECO:0000313" key="2">
    <source>
        <dbReference type="Proteomes" id="UP000290682"/>
    </source>
</evidence>